<dbReference type="EMBL" id="QZWG01000001">
    <property type="protein sequence ID" value="RZC28398.1"/>
    <property type="molecule type" value="Genomic_DNA"/>
</dbReference>
<dbReference type="Proteomes" id="UP000289340">
    <property type="component" value="Chromosome 1"/>
</dbReference>
<evidence type="ECO:0000313" key="1">
    <source>
        <dbReference type="EMBL" id="RZC28398.1"/>
    </source>
</evidence>
<name>A0A445LYM3_GLYSO</name>
<evidence type="ECO:0000313" key="2">
    <source>
        <dbReference type="Proteomes" id="UP000289340"/>
    </source>
</evidence>
<reference evidence="1 2" key="1">
    <citation type="submission" date="2018-09" db="EMBL/GenBank/DDBJ databases">
        <title>A high-quality reference genome of wild soybean provides a powerful tool to mine soybean genomes.</title>
        <authorList>
            <person name="Xie M."/>
            <person name="Chung C.Y.L."/>
            <person name="Li M.-W."/>
            <person name="Wong F.-L."/>
            <person name="Chan T.-F."/>
            <person name="Lam H.-M."/>
        </authorList>
    </citation>
    <scope>NUCLEOTIDE SEQUENCE [LARGE SCALE GENOMIC DNA]</scope>
    <source>
        <strain evidence="2">cv. W05</strain>
        <tissue evidence="1">Hypocotyl of etiolated seedlings</tissue>
    </source>
</reference>
<accession>A0A445LYM3</accession>
<organism evidence="1 2">
    <name type="scientific">Glycine soja</name>
    <name type="common">Wild soybean</name>
    <dbReference type="NCBI Taxonomy" id="3848"/>
    <lineage>
        <taxon>Eukaryota</taxon>
        <taxon>Viridiplantae</taxon>
        <taxon>Streptophyta</taxon>
        <taxon>Embryophyta</taxon>
        <taxon>Tracheophyta</taxon>
        <taxon>Spermatophyta</taxon>
        <taxon>Magnoliopsida</taxon>
        <taxon>eudicotyledons</taxon>
        <taxon>Gunneridae</taxon>
        <taxon>Pentapetalae</taxon>
        <taxon>rosids</taxon>
        <taxon>fabids</taxon>
        <taxon>Fabales</taxon>
        <taxon>Fabaceae</taxon>
        <taxon>Papilionoideae</taxon>
        <taxon>50 kb inversion clade</taxon>
        <taxon>NPAAA clade</taxon>
        <taxon>indigoferoid/millettioid clade</taxon>
        <taxon>Phaseoleae</taxon>
        <taxon>Glycine</taxon>
        <taxon>Glycine subgen. Soja</taxon>
    </lineage>
</organism>
<dbReference type="AlphaFoldDB" id="A0A445LYM3"/>
<proteinExistence type="predicted"/>
<keyword evidence="2" id="KW-1185">Reference proteome</keyword>
<sequence>MIKKPVTKPPSTFNLLLQNWSFFINFYTRNNRVLHPICQRIAETFFFALSHFQACSKALSKISLG</sequence>
<comment type="caution">
    <text evidence="1">The sequence shown here is derived from an EMBL/GenBank/DDBJ whole genome shotgun (WGS) entry which is preliminary data.</text>
</comment>
<gene>
    <name evidence="1" type="ORF">D0Y65_000401</name>
</gene>
<protein>
    <submittedName>
        <fullName evidence="1">Uncharacterized protein</fullName>
    </submittedName>
</protein>